<feature type="region of interest" description="Disordered" evidence="1">
    <location>
        <begin position="340"/>
        <end position="371"/>
    </location>
</feature>
<dbReference type="PANTHER" id="PTHR33663">
    <property type="entry name" value="COILED-COIL DOMAIN-CONTAINING PROTEIN 177"/>
    <property type="match status" value="1"/>
</dbReference>
<feature type="compositionally biased region" description="Polar residues" evidence="1">
    <location>
        <begin position="198"/>
        <end position="234"/>
    </location>
</feature>
<feature type="compositionally biased region" description="Acidic residues" evidence="1">
    <location>
        <begin position="29"/>
        <end position="42"/>
    </location>
</feature>
<dbReference type="InterPro" id="IPR029090">
    <property type="entry name" value="DUF4659"/>
</dbReference>
<evidence type="ECO:0000313" key="2">
    <source>
        <dbReference type="EMBL" id="KAK7904144.1"/>
    </source>
</evidence>
<keyword evidence="3" id="KW-1185">Reference proteome</keyword>
<feature type="compositionally biased region" description="Pro residues" evidence="1">
    <location>
        <begin position="66"/>
        <end position="80"/>
    </location>
</feature>
<organism evidence="2 3">
    <name type="scientific">Mugilogobius chulae</name>
    <name type="common">yellowstripe goby</name>
    <dbReference type="NCBI Taxonomy" id="88201"/>
    <lineage>
        <taxon>Eukaryota</taxon>
        <taxon>Metazoa</taxon>
        <taxon>Chordata</taxon>
        <taxon>Craniata</taxon>
        <taxon>Vertebrata</taxon>
        <taxon>Euteleostomi</taxon>
        <taxon>Actinopterygii</taxon>
        <taxon>Neopterygii</taxon>
        <taxon>Teleostei</taxon>
        <taxon>Neoteleostei</taxon>
        <taxon>Acanthomorphata</taxon>
        <taxon>Gobiaria</taxon>
        <taxon>Gobiiformes</taxon>
        <taxon>Gobioidei</taxon>
        <taxon>Gobiidae</taxon>
        <taxon>Gobionellinae</taxon>
        <taxon>Mugilogobius</taxon>
    </lineage>
</organism>
<gene>
    <name evidence="2" type="ORF">WMY93_016751</name>
</gene>
<feature type="compositionally biased region" description="Polar residues" evidence="1">
    <location>
        <begin position="241"/>
        <end position="258"/>
    </location>
</feature>
<evidence type="ECO:0000313" key="3">
    <source>
        <dbReference type="Proteomes" id="UP001460270"/>
    </source>
</evidence>
<evidence type="ECO:0000256" key="1">
    <source>
        <dbReference type="SAM" id="MobiDB-lite"/>
    </source>
</evidence>
<dbReference type="Proteomes" id="UP001460270">
    <property type="component" value="Unassembled WGS sequence"/>
</dbReference>
<feature type="region of interest" description="Disordered" evidence="1">
    <location>
        <begin position="184"/>
        <end position="299"/>
    </location>
</feature>
<feature type="compositionally biased region" description="Polar residues" evidence="1">
    <location>
        <begin position="289"/>
        <end position="299"/>
    </location>
</feature>
<protein>
    <submittedName>
        <fullName evidence="2">Uncharacterized protein</fullName>
    </submittedName>
</protein>
<dbReference type="Pfam" id="PF15558">
    <property type="entry name" value="DUF4659"/>
    <property type="match status" value="1"/>
</dbReference>
<sequence length="472" mass="51888">MVDPSEAEEQTKCKSPSVAAEDPRVADQNTDDGDGTAEEDGDACFQTPPTGSAEPSPCHTISIPETPSPKIVPSPQPPPQSEQDLGPKLHLDLYNFDSPAAEGSRYVLTSPRSLEACARCGVKPVELLPRPLSDFAREAPGRSMRVATGLFEVYERERHAKLRQCREERERIVREEKRRILQAAVNSSETAPKVATQAPKSTLLSKPSLNNLSTSPKSMQNGSSKIGSTSSLASSKGGFQGSRTKSTEQVRLTRQGSSGPPPVSWKNSGGKPPNTFPRSTPKPPAFPRANTTLASSVSKPATTQLNGVIGGHFGQHNGHLKLRGKSHSLESLHRKIDPIYSSTSTNTTNTCTSSESGASSSYSWDATPPRHSKGRAIVKEVKRRGLKAVSERDRKIAALMLARYQEEDIMSQTRFVAHLQWDSEKRMEEFRRENEEREKQKAVLQCQRVWQNQISIRNNDLTSKSEMLQRPS</sequence>
<dbReference type="PANTHER" id="PTHR33663:SF1">
    <property type="entry name" value="COILED-COIL DOMAIN-CONTAINING PROTEIN 177"/>
    <property type="match status" value="1"/>
</dbReference>
<reference evidence="3" key="1">
    <citation type="submission" date="2024-04" db="EMBL/GenBank/DDBJ databases">
        <title>Salinicola lusitanus LLJ914,a marine bacterium isolated from the Okinawa Trough.</title>
        <authorList>
            <person name="Li J."/>
        </authorList>
    </citation>
    <scope>NUCLEOTIDE SEQUENCE [LARGE SCALE GENOMIC DNA]</scope>
</reference>
<name>A0AAW0NYF5_9GOBI</name>
<proteinExistence type="predicted"/>
<feature type="compositionally biased region" description="Low complexity" evidence="1">
    <location>
        <begin position="341"/>
        <end position="363"/>
    </location>
</feature>
<feature type="region of interest" description="Disordered" evidence="1">
    <location>
        <begin position="1"/>
        <end position="87"/>
    </location>
</feature>
<dbReference type="EMBL" id="JBBPFD010000012">
    <property type="protein sequence ID" value="KAK7904144.1"/>
    <property type="molecule type" value="Genomic_DNA"/>
</dbReference>
<accession>A0AAW0NYF5</accession>
<dbReference type="AlphaFoldDB" id="A0AAW0NYF5"/>
<comment type="caution">
    <text evidence="2">The sequence shown here is derived from an EMBL/GenBank/DDBJ whole genome shotgun (WGS) entry which is preliminary data.</text>
</comment>